<evidence type="ECO:0000256" key="1">
    <source>
        <dbReference type="SAM" id="MobiDB-lite"/>
    </source>
</evidence>
<evidence type="ECO:0000313" key="2">
    <source>
        <dbReference type="EMBL" id="TLD82801.1"/>
    </source>
</evidence>
<accession>A0A4U8SA48</accession>
<feature type="region of interest" description="Disordered" evidence="1">
    <location>
        <begin position="146"/>
        <end position="168"/>
    </location>
</feature>
<gene>
    <name evidence="2" type="ORF">LS81_006865</name>
</gene>
<dbReference type="EMBL" id="JRPL02000015">
    <property type="protein sequence ID" value="TLD82801.1"/>
    <property type="molecule type" value="Genomic_DNA"/>
</dbReference>
<proteinExistence type="predicted"/>
<dbReference type="AlphaFoldDB" id="A0A4U8SA48"/>
<sequence length="168" mass="19302">MQNRDLKPMLAKHAREIIQLLINQNIHFSVQCSRQKVQFDPELPEEISSQFHPIIDFILAGFTFDSIEIWQDDMSFEAGFGKDNFPSLVVIPFSSIIQITIPVNNSAMRDICVFMNAMNVLELDIFRQSDVTQEFDEKLTSQELESSEEEALIESSKNAILSNPDNRF</sequence>
<reference evidence="2 3" key="1">
    <citation type="journal article" date="2014" name="Genome Announc.">
        <title>Draft genome sequences of eight enterohepatic helicobacter species isolated from both laboratory and wild rodents.</title>
        <authorList>
            <person name="Sheh A."/>
            <person name="Shen Z."/>
            <person name="Fox J.G."/>
        </authorList>
    </citation>
    <scope>NUCLEOTIDE SEQUENCE [LARGE SCALE GENOMIC DNA]</scope>
    <source>
        <strain evidence="2 3">ATCC 700114</strain>
    </source>
</reference>
<comment type="caution">
    <text evidence="2">The sequence shown here is derived from an EMBL/GenBank/DDBJ whole genome shotgun (WGS) entry which is preliminary data.</text>
</comment>
<dbReference type="RefSeq" id="WP_034345913.1">
    <property type="nucleotide sequence ID" value="NZ_FZNG01000054.1"/>
</dbReference>
<dbReference type="OrthoDB" id="5333999at2"/>
<feature type="compositionally biased region" description="Polar residues" evidence="1">
    <location>
        <begin position="157"/>
        <end position="168"/>
    </location>
</feature>
<evidence type="ECO:0000313" key="3">
    <source>
        <dbReference type="Proteomes" id="UP000029878"/>
    </source>
</evidence>
<protein>
    <recommendedName>
        <fullName evidence="4">Stringent starvation protein B</fullName>
    </recommendedName>
</protein>
<evidence type="ECO:0008006" key="4">
    <source>
        <dbReference type="Google" id="ProtNLM"/>
    </source>
</evidence>
<organism evidence="2 3">
    <name type="scientific">Helicobacter trogontum</name>
    <dbReference type="NCBI Taxonomy" id="50960"/>
    <lineage>
        <taxon>Bacteria</taxon>
        <taxon>Pseudomonadati</taxon>
        <taxon>Campylobacterota</taxon>
        <taxon>Epsilonproteobacteria</taxon>
        <taxon>Campylobacterales</taxon>
        <taxon>Helicobacteraceae</taxon>
        <taxon>Helicobacter</taxon>
    </lineage>
</organism>
<name>A0A4U8SA48_9HELI</name>
<dbReference type="Proteomes" id="UP000029878">
    <property type="component" value="Unassembled WGS sequence"/>
</dbReference>